<gene>
    <name evidence="1" type="ORF">SSLN_LOCUS4889</name>
</gene>
<dbReference type="WBParaSite" id="SSLN_0000504401-mRNA-1">
    <property type="protein sequence ID" value="SSLN_0000504401-mRNA-1"/>
    <property type="gene ID" value="SSLN_0000504401"/>
</dbReference>
<organism evidence="3">
    <name type="scientific">Schistocephalus solidus</name>
    <name type="common">Tapeworm</name>
    <dbReference type="NCBI Taxonomy" id="70667"/>
    <lineage>
        <taxon>Eukaryota</taxon>
        <taxon>Metazoa</taxon>
        <taxon>Spiralia</taxon>
        <taxon>Lophotrochozoa</taxon>
        <taxon>Platyhelminthes</taxon>
        <taxon>Cestoda</taxon>
        <taxon>Eucestoda</taxon>
        <taxon>Diphyllobothriidea</taxon>
        <taxon>Diphyllobothriidae</taxon>
        <taxon>Schistocephalus</taxon>
    </lineage>
</organism>
<accession>A0A183SKZ1</accession>
<dbReference type="AlphaFoldDB" id="A0A183SKZ1"/>
<dbReference type="Proteomes" id="UP000275846">
    <property type="component" value="Unassembled WGS sequence"/>
</dbReference>
<name>A0A183SKZ1_SCHSO</name>
<reference evidence="1 2" key="2">
    <citation type="submission" date="2018-11" db="EMBL/GenBank/DDBJ databases">
        <authorList>
            <consortium name="Pathogen Informatics"/>
        </authorList>
    </citation>
    <scope>NUCLEOTIDE SEQUENCE [LARGE SCALE GENOMIC DNA]</scope>
    <source>
        <strain evidence="1 2">NST_G2</strain>
    </source>
</reference>
<proteinExistence type="predicted"/>
<evidence type="ECO:0000313" key="3">
    <source>
        <dbReference type="WBParaSite" id="SSLN_0000504401-mRNA-1"/>
    </source>
</evidence>
<reference evidence="3" key="1">
    <citation type="submission" date="2016-06" db="UniProtKB">
        <authorList>
            <consortium name="WormBaseParasite"/>
        </authorList>
    </citation>
    <scope>IDENTIFICATION</scope>
</reference>
<dbReference type="EMBL" id="UYSU01033036">
    <property type="protein sequence ID" value="VDL91274.1"/>
    <property type="molecule type" value="Genomic_DNA"/>
</dbReference>
<evidence type="ECO:0000313" key="1">
    <source>
        <dbReference type="EMBL" id="VDL91274.1"/>
    </source>
</evidence>
<sequence>MYNSREIAHLDFISKFTTDIHHIYGTKNEVYDLLSGPSLSALQLSQGIDLVAMAAEQRRVDFPGDQSVSGRRLADLPHTMGNGTILCDGSTPLHRPFVPALMRRAVLYTLHGVSP</sequence>
<evidence type="ECO:0000313" key="2">
    <source>
        <dbReference type="Proteomes" id="UP000275846"/>
    </source>
</evidence>
<dbReference type="OrthoDB" id="6279772at2759"/>
<protein>
    <submittedName>
        <fullName evidence="3">Reverse transcriptase</fullName>
    </submittedName>
</protein>
<keyword evidence="2" id="KW-1185">Reference proteome</keyword>